<accession>A0A4S2JN76</accession>
<evidence type="ECO:0008006" key="3">
    <source>
        <dbReference type="Google" id="ProtNLM"/>
    </source>
</evidence>
<evidence type="ECO:0000313" key="2">
    <source>
        <dbReference type="Proteomes" id="UP000310200"/>
    </source>
</evidence>
<gene>
    <name evidence="1" type="ORF">DBV15_11321</name>
</gene>
<dbReference type="Proteomes" id="UP000310200">
    <property type="component" value="Unassembled WGS sequence"/>
</dbReference>
<protein>
    <recommendedName>
        <fullName evidence="3">Aminopeptidase N</fullName>
    </recommendedName>
</protein>
<comment type="caution">
    <text evidence="1">The sequence shown here is derived from an EMBL/GenBank/DDBJ whole genome shotgun (WGS) entry which is preliminary data.</text>
</comment>
<dbReference type="SUPFAM" id="SSF63737">
    <property type="entry name" value="Leukotriene A4 hydrolase N-terminal domain"/>
    <property type="match status" value="1"/>
</dbReference>
<dbReference type="Gene3D" id="2.60.40.1730">
    <property type="entry name" value="tricorn interacting facor f3 domain"/>
    <property type="match status" value="1"/>
</dbReference>
<dbReference type="EMBL" id="QBLH01003654">
    <property type="protein sequence ID" value="TGZ36936.1"/>
    <property type="molecule type" value="Genomic_DNA"/>
</dbReference>
<reference evidence="1 2" key="1">
    <citation type="journal article" date="2019" name="Philos. Trans. R. Soc. Lond., B, Biol. Sci.">
        <title>Ant behaviour and brain gene expression of defending hosts depend on the ecological success of the intruding social parasite.</title>
        <authorList>
            <person name="Kaur R."/>
            <person name="Stoldt M."/>
            <person name="Jongepier E."/>
            <person name="Feldmeyer B."/>
            <person name="Menzel F."/>
            <person name="Bornberg-Bauer E."/>
            <person name="Foitzik S."/>
        </authorList>
    </citation>
    <scope>NUCLEOTIDE SEQUENCE [LARGE SCALE GENOMIC DNA]</scope>
    <source>
        <tissue evidence="1">Whole body</tissue>
    </source>
</reference>
<name>A0A4S2JN76_9HYME</name>
<dbReference type="AlphaFoldDB" id="A0A4S2JN76"/>
<dbReference type="Gene3D" id="1.25.50.20">
    <property type="match status" value="1"/>
</dbReference>
<dbReference type="InterPro" id="IPR042097">
    <property type="entry name" value="Aminopeptidase_N-like_N_sf"/>
</dbReference>
<keyword evidence="2" id="KW-1185">Reference proteome</keyword>
<evidence type="ECO:0000313" key="1">
    <source>
        <dbReference type="EMBL" id="TGZ36936.1"/>
    </source>
</evidence>
<proteinExistence type="predicted"/>
<sequence length="271" mass="31704">MSLDEATNVISLCFLTIQKDKMMKILDKLYQKIGHEEKSDPIHFDSSLKQEIARWACVFESYKCRKQDYFKLSTHLLQKDKSLLPWWKEWTYCNGLLGAENVTWNEISATKIGMEYFILLFKSLLFLCAATLATDENSGNNDRLTYSRGTLPDNVIPLKYEVNLELNATYSNISFRGNYNISILVNRPTRNISFHADSSQVQELRNCIIRHSESTTIIYYLSRNKPTYNNDTDIYTCFFDEELSGYYNLYLMLYKNVENSNKVSIFRTSFI</sequence>
<organism evidence="1 2">
    <name type="scientific">Temnothorax longispinosus</name>
    <dbReference type="NCBI Taxonomy" id="300112"/>
    <lineage>
        <taxon>Eukaryota</taxon>
        <taxon>Metazoa</taxon>
        <taxon>Ecdysozoa</taxon>
        <taxon>Arthropoda</taxon>
        <taxon>Hexapoda</taxon>
        <taxon>Insecta</taxon>
        <taxon>Pterygota</taxon>
        <taxon>Neoptera</taxon>
        <taxon>Endopterygota</taxon>
        <taxon>Hymenoptera</taxon>
        <taxon>Apocrita</taxon>
        <taxon>Aculeata</taxon>
        <taxon>Formicoidea</taxon>
        <taxon>Formicidae</taxon>
        <taxon>Myrmicinae</taxon>
        <taxon>Temnothorax</taxon>
    </lineage>
</organism>